<comment type="catalytic activity">
    <reaction evidence="6">
        <text>cytidine(1402) in 16S rRNA + S-adenosyl-L-methionine = 2'-O-methylcytidine(1402) in 16S rRNA + S-adenosyl-L-homocysteine + H(+)</text>
        <dbReference type="Rhea" id="RHEA:42924"/>
        <dbReference type="Rhea" id="RHEA-COMP:10285"/>
        <dbReference type="Rhea" id="RHEA-COMP:10286"/>
        <dbReference type="ChEBI" id="CHEBI:15378"/>
        <dbReference type="ChEBI" id="CHEBI:57856"/>
        <dbReference type="ChEBI" id="CHEBI:59789"/>
        <dbReference type="ChEBI" id="CHEBI:74495"/>
        <dbReference type="ChEBI" id="CHEBI:82748"/>
        <dbReference type="EC" id="2.1.1.198"/>
    </reaction>
</comment>
<dbReference type="Pfam" id="PF00590">
    <property type="entry name" value="TP_methylase"/>
    <property type="match status" value="1"/>
</dbReference>
<evidence type="ECO:0000256" key="2">
    <source>
        <dbReference type="ARBA" id="ARBA00022552"/>
    </source>
</evidence>
<comment type="subcellular location">
    <subcellularLocation>
        <location evidence="6">Cytoplasm</location>
    </subcellularLocation>
</comment>
<dbReference type="PANTHER" id="PTHR46111:SF1">
    <property type="entry name" value="RIBOSOMAL RNA SMALL SUBUNIT METHYLTRANSFERASE I"/>
    <property type="match status" value="1"/>
</dbReference>
<dbReference type="SUPFAM" id="SSF53790">
    <property type="entry name" value="Tetrapyrrole methylase"/>
    <property type="match status" value="1"/>
</dbReference>
<sequence length="308" mass="34459">MNVQRSFHNDQSGILYLVATPIGNLDDMTARGLAVLREVDLIACEDTRQTRKLLTHFQIEKRTVSYHEHNKTASGAGLLQLLEEGKKIALVSDAGLPAISDPGADLVRDAVSAGYPVVPIPGANAALTALIASGLPTERFLFYGFLPREKKERREELVRLQRYPETLLFYEAPHRIAKTLEAMLEVWGDREAVIARELTKRYEEFARGTLSELSEWLGTGEIRGEFCVVVAGWSPSAEQLSALADQQNSWWQELSIPQHVDHYCTQGMSTKEAVKKTAEDRGLAKREVYYEYHHNAEAEEADETSADS</sequence>
<dbReference type="EMBL" id="JAFBEB010000019">
    <property type="protein sequence ID" value="MBM7592065.1"/>
    <property type="molecule type" value="Genomic_DNA"/>
</dbReference>
<dbReference type="InterPro" id="IPR035996">
    <property type="entry name" value="4pyrrol_Methylase_sf"/>
</dbReference>
<dbReference type="GO" id="GO:0005737">
    <property type="term" value="C:cytoplasm"/>
    <property type="evidence" value="ECO:0007669"/>
    <property type="project" value="UniProtKB-SubCell"/>
</dbReference>
<keyword evidence="2 6" id="KW-0698">rRNA processing</keyword>
<dbReference type="CDD" id="cd11648">
    <property type="entry name" value="RsmI"/>
    <property type="match status" value="1"/>
</dbReference>
<dbReference type="Proteomes" id="UP000717624">
    <property type="component" value="Unassembled WGS sequence"/>
</dbReference>
<dbReference type="EC" id="2.1.1.198" evidence="6"/>
<gene>
    <name evidence="6" type="primary">rsmI</name>
    <name evidence="8" type="ORF">JOD01_003717</name>
</gene>
<proteinExistence type="inferred from homology"/>
<evidence type="ECO:0000313" key="8">
    <source>
        <dbReference type="EMBL" id="MBM7592065.1"/>
    </source>
</evidence>
<dbReference type="InterPro" id="IPR018063">
    <property type="entry name" value="SAM_MeTrfase_RsmI_CS"/>
</dbReference>
<evidence type="ECO:0000259" key="7">
    <source>
        <dbReference type="Pfam" id="PF00590"/>
    </source>
</evidence>
<dbReference type="PROSITE" id="PS01296">
    <property type="entry name" value="RSMI"/>
    <property type="match status" value="1"/>
</dbReference>
<keyword evidence="3 6" id="KW-0489">Methyltransferase</keyword>
<evidence type="ECO:0000256" key="6">
    <source>
        <dbReference type="HAMAP-Rule" id="MF_01877"/>
    </source>
</evidence>
<name>A0A939BQW4_9BACL</name>
<accession>A0A939BQW4</accession>
<evidence type="ECO:0000256" key="4">
    <source>
        <dbReference type="ARBA" id="ARBA00022679"/>
    </source>
</evidence>
<dbReference type="FunFam" id="3.40.1010.10:FF:000002">
    <property type="entry name" value="Ribosomal RNA small subunit methyltransferase I"/>
    <property type="match status" value="1"/>
</dbReference>
<dbReference type="GO" id="GO:0070677">
    <property type="term" value="F:rRNA (cytosine-2'-O-)-methyltransferase activity"/>
    <property type="evidence" value="ECO:0007669"/>
    <property type="project" value="UniProtKB-UniRule"/>
</dbReference>
<dbReference type="FunFam" id="3.30.950.10:FF:000002">
    <property type="entry name" value="Ribosomal RNA small subunit methyltransferase I"/>
    <property type="match status" value="1"/>
</dbReference>
<keyword evidence="9" id="KW-1185">Reference proteome</keyword>
<dbReference type="Gene3D" id="3.40.1010.10">
    <property type="entry name" value="Cobalt-precorrin-4 Transmethylase, Domain 1"/>
    <property type="match status" value="1"/>
</dbReference>
<keyword evidence="4 6" id="KW-0808">Transferase</keyword>
<comment type="caution">
    <text evidence="8">The sequence shown here is derived from an EMBL/GenBank/DDBJ whole genome shotgun (WGS) entry which is preliminary data.</text>
</comment>
<dbReference type="NCBIfam" id="TIGR00096">
    <property type="entry name" value="16S rRNA (cytidine(1402)-2'-O)-methyltransferase"/>
    <property type="match status" value="1"/>
</dbReference>
<feature type="domain" description="Tetrapyrrole methylase" evidence="7">
    <location>
        <begin position="15"/>
        <end position="213"/>
    </location>
</feature>
<evidence type="ECO:0000256" key="1">
    <source>
        <dbReference type="ARBA" id="ARBA00022490"/>
    </source>
</evidence>
<dbReference type="PANTHER" id="PTHR46111">
    <property type="entry name" value="RIBOSOMAL RNA SMALL SUBUNIT METHYLTRANSFERASE I"/>
    <property type="match status" value="1"/>
</dbReference>
<reference evidence="8" key="1">
    <citation type="submission" date="2021-01" db="EMBL/GenBank/DDBJ databases">
        <title>Genomic Encyclopedia of Type Strains, Phase IV (KMG-IV): sequencing the most valuable type-strain genomes for metagenomic binning, comparative biology and taxonomic classification.</title>
        <authorList>
            <person name="Goeker M."/>
        </authorList>
    </citation>
    <scope>NUCLEOTIDE SEQUENCE</scope>
    <source>
        <strain evidence="8">DSM 25523</strain>
    </source>
</reference>
<keyword evidence="1 6" id="KW-0963">Cytoplasm</keyword>
<dbReference type="InterPro" id="IPR000878">
    <property type="entry name" value="4pyrrol_Mease"/>
</dbReference>
<dbReference type="Gene3D" id="3.30.950.10">
    <property type="entry name" value="Methyltransferase, Cobalt-precorrin-4 Transmethylase, Domain 2"/>
    <property type="match status" value="1"/>
</dbReference>
<protein>
    <recommendedName>
        <fullName evidence="6">Ribosomal RNA small subunit methyltransferase I</fullName>
        <ecNumber evidence="6">2.1.1.198</ecNumber>
    </recommendedName>
    <alternativeName>
        <fullName evidence="6">16S rRNA 2'-O-ribose C1402 methyltransferase</fullName>
    </alternativeName>
    <alternativeName>
        <fullName evidence="6">rRNA (cytidine-2'-O-)-methyltransferase RsmI</fullName>
    </alternativeName>
</protein>
<dbReference type="InterPro" id="IPR008189">
    <property type="entry name" value="rRNA_ssu_MeTfrase_I"/>
</dbReference>
<comment type="function">
    <text evidence="6">Catalyzes the 2'-O-methylation of the ribose of cytidine 1402 (C1402) in 16S rRNA.</text>
</comment>
<dbReference type="HAMAP" id="MF_01877">
    <property type="entry name" value="16SrRNA_methyltr_I"/>
    <property type="match status" value="1"/>
</dbReference>
<evidence type="ECO:0000256" key="5">
    <source>
        <dbReference type="ARBA" id="ARBA00022691"/>
    </source>
</evidence>
<comment type="similarity">
    <text evidence="6">Belongs to the methyltransferase superfamily. RsmI family.</text>
</comment>
<dbReference type="RefSeq" id="WP_204519713.1">
    <property type="nucleotide sequence ID" value="NZ_BAABIN010000008.1"/>
</dbReference>
<dbReference type="PIRSF" id="PIRSF005917">
    <property type="entry name" value="MTase_YraL"/>
    <property type="match status" value="1"/>
</dbReference>
<dbReference type="InterPro" id="IPR014776">
    <property type="entry name" value="4pyrrole_Mease_sub2"/>
</dbReference>
<evidence type="ECO:0000313" key="9">
    <source>
        <dbReference type="Proteomes" id="UP000717624"/>
    </source>
</evidence>
<dbReference type="InterPro" id="IPR014777">
    <property type="entry name" value="4pyrrole_Mease_sub1"/>
</dbReference>
<keyword evidence="5 6" id="KW-0949">S-adenosyl-L-methionine</keyword>
<organism evidence="8 9">
    <name type="scientific">Brevibacillus fulvus</name>
    <dbReference type="NCBI Taxonomy" id="1125967"/>
    <lineage>
        <taxon>Bacteria</taxon>
        <taxon>Bacillati</taxon>
        <taxon>Bacillota</taxon>
        <taxon>Bacilli</taxon>
        <taxon>Bacillales</taxon>
        <taxon>Paenibacillaceae</taxon>
        <taxon>Brevibacillus</taxon>
    </lineage>
</organism>
<dbReference type="AlphaFoldDB" id="A0A939BQW4"/>
<evidence type="ECO:0000256" key="3">
    <source>
        <dbReference type="ARBA" id="ARBA00022603"/>
    </source>
</evidence>